<reference evidence="6 7" key="1">
    <citation type="submission" date="2018-04" db="EMBL/GenBank/DDBJ databases">
        <title>Genomic Encyclopedia of Archaeal and Bacterial Type Strains, Phase II (KMG-II): from individual species to whole genera.</title>
        <authorList>
            <person name="Goeker M."/>
        </authorList>
    </citation>
    <scope>NUCLEOTIDE SEQUENCE [LARGE SCALE GENOMIC DNA]</scope>
    <source>
        <strain evidence="6 7">DSM 100434</strain>
    </source>
</reference>
<accession>A0A2T5HKB0</accession>
<evidence type="ECO:0000313" key="7">
    <source>
        <dbReference type="Proteomes" id="UP000244077"/>
    </source>
</evidence>
<gene>
    <name evidence="6" type="ORF">C8N42_107194</name>
</gene>
<dbReference type="GO" id="GO:0006826">
    <property type="term" value="P:iron ion transport"/>
    <property type="evidence" value="ECO:0007669"/>
    <property type="project" value="InterPro"/>
</dbReference>
<dbReference type="InterPro" id="IPR021764">
    <property type="entry name" value="Enterochelin_esterase_N"/>
</dbReference>
<dbReference type="Pfam" id="PF00756">
    <property type="entry name" value="Esterase"/>
    <property type="match status" value="1"/>
</dbReference>
<keyword evidence="7" id="KW-1185">Reference proteome</keyword>
<dbReference type="PANTHER" id="PTHR48098:SF3">
    <property type="entry name" value="IRON(III) ENTEROBACTIN ESTERASE"/>
    <property type="match status" value="1"/>
</dbReference>
<evidence type="ECO:0000259" key="5">
    <source>
        <dbReference type="Pfam" id="PF11806"/>
    </source>
</evidence>
<comment type="subcellular location">
    <subcellularLocation>
        <location evidence="1">Cytoplasm</location>
    </subcellularLocation>
</comment>
<dbReference type="EMBL" id="QAOH01000007">
    <property type="protein sequence ID" value="PTQ72015.1"/>
    <property type="molecule type" value="Genomic_DNA"/>
</dbReference>
<dbReference type="Gene3D" id="2.60.40.10">
    <property type="entry name" value="Immunoglobulins"/>
    <property type="match status" value="1"/>
</dbReference>
<dbReference type="GO" id="GO:0005506">
    <property type="term" value="F:iron ion binding"/>
    <property type="evidence" value="ECO:0007669"/>
    <property type="project" value="InterPro"/>
</dbReference>
<protein>
    <submittedName>
        <fullName evidence="6">Enterochelin esterase family protein</fullName>
    </submittedName>
</protein>
<evidence type="ECO:0000256" key="4">
    <source>
        <dbReference type="ARBA" id="ARBA00024201"/>
    </source>
</evidence>
<sequence length="536" mass="57747">MSGKFLGALLVLAALTDPVHGEAMKPMVEPFAETAQIVSGESYRFPLSIAPGSYVIGHLDSGKIPVDLSLISETGAPIRRLLDASTGNAGFQFVVPDGAAGMLARGQETGPVTLMIDRVLEQEALTGMPPAPLLSPTMATLSDHLAQGGTTGAFWQDRMREGTPMIEPSGHEGHVIVTFLWRGAEKNVRLWGAPASDHVWMTRLGDSDVWFASFEVPDSLRLTYGIAPDVPQFAGTARENRVALLATLQADPLNRYPIYPEASDIWAQRSELSLPNAPDQPGMTGVLPVARGAISSFDFTSEALGNTRRVDVYTPAGFDPSDPETVLLVLFDGPAYQTPRAPVPEILDRLIAAGELPPVVAVLIDPLDSETRRRELPLNPTFLAAVSDEILPHVSRDLGLPLSPARTVVAGSSYGGLASAWFVHERPEVFGNAIILSGSFWWAPEGDAGQGAPYMSRLWMEDAPRDVRLWMSAGLYEAARLPGEVSILETSRHLRDILTMAGVDLSYREYAGGHDYLIWRGALAEGLLNLFGTAPP</sequence>
<proteinExistence type="inferred from homology"/>
<dbReference type="Proteomes" id="UP000244077">
    <property type="component" value="Unassembled WGS sequence"/>
</dbReference>
<dbReference type="AlphaFoldDB" id="A0A2T5HKB0"/>
<dbReference type="RefSeq" id="WP_107816689.1">
    <property type="nucleotide sequence ID" value="NZ_QAOH01000007.1"/>
</dbReference>
<evidence type="ECO:0000313" key="6">
    <source>
        <dbReference type="EMBL" id="PTQ72015.1"/>
    </source>
</evidence>
<comment type="similarity">
    <text evidence="4">Belongs to the Fes family.</text>
</comment>
<dbReference type="InterPro" id="IPR014756">
    <property type="entry name" value="Ig_E-set"/>
</dbReference>
<comment type="caution">
    <text evidence="6">The sequence shown here is derived from an EMBL/GenBank/DDBJ whole genome shotgun (WGS) entry which is preliminary data.</text>
</comment>
<dbReference type="GO" id="GO:0008849">
    <property type="term" value="F:enterochelin esterase activity"/>
    <property type="evidence" value="ECO:0007669"/>
    <property type="project" value="InterPro"/>
</dbReference>
<evidence type="ECO:0000256" key="1">
    <source>
        <dbReference type="ARBA" id="ARBA00004496"/>
    </source>
</evidence>
<feature type="domain" description="Enterochelin esterase N-terminal" evidence="5">
    <location>
        <begin position="177"/>
        <end position="281"/>
    </location>
</feature>
<dbReference type="Gene3D" id="3.40.50.1820">
    <property type="entry name" value="alpha/beta hydrolase"/>
    <property type="match status" value="1"/>
</dbReference>
<dbReference type="SUPFAM" id="SSF81296">
    <property type="entry name" value="E set domains"/>
    <property type="match status" value="1"/>
</dbReference>
<organism evidence="6 7">
    <name type="scientific">Celeribacter persicus</name>
    <dbReference type="NCBI Taxonomy" id="1651082"/>
    <lineage>
        <taxon>Bacteria</taxon>
        <taxon>Pseudomonadati</taxon>
        <taxon>Pseudomonadota</taxon>
        <taxon>Alphaproteobacteria</taxon>
        <taxon>Rhodobacterales</taxon>
        <taxon>Roseobacteraceae</taxon>
        <taxon>Celeribacter</taxon>
    </lineage>
</organism>
<dbReference type="Pfam" id="PF11806">
    <property type="entry name" value="Enterochelin_N"/>
    <property type="match status" value="1"/>
</dbReference>
<dbReference type="GO" id="GO:0005737">
    <property type="term" value="C:cytoplasm"/>
    <property type="evidence" value="ECO:0007669"/>
    <property type="project" value="UniProtKB-SubCell"/>
</dbReference>
<dbReference type="InterPro" id="IPR029058">
    <property type="entry name" value="AB_hydrolase_fold"/>
</dbReference>
<dbReference type="InterPro" id="IPR050583">
    <property type="entry name" value="Mycobacterial_A85_antigen"/>
</dbReference>
<dbReference type="PANTHER" id="PTHR48098">
    <property type="entry name" value="ENTEROCHELIN ESTERASE-RELATED"/>
    <property type="match status" value="1"/>
</dbReference>
<dbReference type="NCBIfam" id="NF007758">
    <property type="entry name" value="PRK10439.1"/>
    <property type="match status" value="1"/>
</dbReference>
<name>A0A2T5HKB0_9RHOB</name>
<dbReference type="InterPro" id="IPR000801">
    <property type="entry name" value="Esterase-like"/>
</dbReference>
<dbReference type="OrthoDB" id="9775130at2"/>
<evidence type="ECO:0000256" key="3">
    <source>
        <dbReference type="ARBA" id="ARBA00022801"/>
    </source>
</evidence>
<dbReference type="InterPro" id="IPR013783">
    <property type="entry name" value="Ig-like_fold"/>
</dbReference>
<evidence type="ECO:0000256" key="2">
    <source>
        <dbReference type="ARBA" id="ARBA00022490"/>
    </source>
</evidence>
<keyword evidence="3" id="KW-0378">Hydrolase</keyword>
<dbReference type="SUPFAM" id="SSF53474">
    <property type="entry name" value="alpha/beta-Hydrolases"/>
    <property type="match status" value="1"/>
</dbReference>
<keyword evidence="2" id="KW-0963">Cytoplasm</keyword>